<dbReference type="SMART" id="SM00729">
    <property type="entry name" value="Elp3"/>
    <property type="match status" value="1"/>
</dbReference>
<dbReference type="PANTHER" id="PTHR43076">
    <property type="entry name" value="FO SYNTHASE (COFH)"/>
    <property type="match status" value="1"/>
</dbReference>
<dbReference type="GO" id="GO:0051539">
    <property type="term" value="F:4 iron, 4 sulfur cluster binding"/>
    <property type="evidence" value="ECO:0007669"/>
    <property type="project" value="UniProtKB-KW"/>
</dbReference>
<dbReference type="InterPro" id="IPR013785">
    <property type="entry name" value="Aldolase_TIM"/>
</dbReference>
<dbReference type="SUPFAM" id="SSF102114">
    <property type="entry name" value="Radical SAM enzymes"/>
    <property type="match status" value="1"/>
</dbReference>
<keyword evidence="4 6" id="KW-0408">Iron</keyword>
<keyword evidence="3" id="KW-0479">Metal-binding</keyword>
<evidence type="ECO:0000256" key="1">
    <source>
        <dbReference type="ARBA" id="ARBA00022485"/>
    </source>
</evidence>
<dbReference type="Pfam" id="PF19288">
    <property type="entry name" value="CofH_C"/>
    <property type="match status" value="1"/>
</dbReference>
<keyword evidence="1 6" id="KW-0004">4Fe-4S</keyword>
<reference evidence="9 10" key="1">
    <citation type="submission" date="2019-10" db="EMBL/GenBank/DDBJ databases">
        <title>Prolixibacter strains distinguished by the presence of nitrate reductase genes were adept at nitrate-dependent anaerobic corrosion of metallic iron and carbon steel.</title>
        <authorList>
            <person name="Iino T."/>
            <person name="Shono N."/>
            <person name="Ito K."/>
            <person name="Nakamura R."/>
            <person name="Sueoka K."/>
            <person name="Harayama S."/>
            <person name="Ohkuma M."/>
        </authorList>
    </citation>
    <scope>NUCLEOTIDE SEQUENCE [LARGE SCALE GENOMIC DNA]</scope>
    <source>
        <strain evidence="9 10">JCM 13498</strain>
    </source>
</reference>
<keyword evidence="10" id="KW-1185">Reference proteome</keyword>
<dbReference type="NCBIfam" id="TIGR03699">
    <property type="entry name" value="menaquin_MqnC"/>
    <property type="match status" value="1"/>
</dbReference>
<name>A0A5M4AZE3_9BACT</name>
<feature type="binding site" evidence="6">
    <location>
        <position position="83"/>
    </location>
    <ligand>
        <name>[4Fe-4S] cluster</name>
        <dbReference type="ChEBI" id="CHEBI:49883"/>
        <note>4Fe-4S-S-AdoMet</note>
    </ligand>
</feature>
<dbReference type="InterPro" id="IPR058240">
    <property type="entry name" value="rSAM_sf"/>
</dbReference>
<keyword evidence="2 6" id="KW-0949">S-adenosyl-L-methionine</keyword>
<dbReference type="GO" id="GO:0009234">
    <property type="term" value="P:menaquinone biosynthetic process"/>
    <property type="evidence" value="ECO:0007669"/>
    <property type="project" value="InterPro"/>
</dbReference>
<dbReference type="SFLD" id="SFLDF00342">
    <property type="entry name" value="cyclic_dehypoxanthine_futalosi"/>
    <property type="match status" value="1"/>
</dbReference>
<dbReference type="GO" id="GO:0044689">
    <property type="term" value="F:7,8-didemethyl-8-hydroxy-5-deazariboflavin synthase activity"/>
    <property type="evidence" value="ECO:0007669"/>
    <property type="project" value="TreeGrafter"/>
</dbReference>
<dbReference type="AlphaFoldDB" id="A0A5M4AZE3"/>
<feature type="binding site" evidence="7">
    <location>
        <position position="307"/>
    </location>
    <ligand>
        <name>(3R)-3-methyl-D-ornithine</name>
        <dbReference type="ChEBI" id="CHEBI:64642"/>
    </ligand>
</feature>
<dbReference type="Proteomes" id="UP000391834">
    <property type="component" value="Unassembled WGS sequence"/>
</dbReference>
<dbReference type="SFLD" id="SFLDG01389">
    <property type="entry name" value="menaquinone_synthsis_involved"/>
    <property type="match status" value="1"/>
</dbReference>
<evidence type="ECO:0000259" key="8">
    <source>
        <dbReference type="PROSITE" id="PS51918"/>
    </source>
</evidence>
<dbReference type="CDD" id="cd01335">
    <property type="entry name" value="Radical_SAM"/>
    <property type="match status" value="1"/>
</dbReference>
<feature type="domain" description="Radical SAM core" evidence="8">
    <location>
        <begin position="62"/>
        <end position="300"/>
    </location>
</feature>
<evidence type="ECO:0000313" key="10">
    <source>
        <dbReference type="Proteomes" id="UP000391834"/>
    </source>
</evidence>
<dbReference type="PANTHER" id="PTHR43076:SF1">
    <property type="entry name" value="LIPOYL SYNTHASE 2"/>
    <property type="match status" value="1"/>
</dbReference>
<dbReference type="SFLD" id="SFLDG01064">
    <property type="entry name" value="F420__menaquinone_cofactor_bio"/>
    <property type="match status" value="1"/>
</dbReference>
<evidence type="ECO:0000256" key="6">
    <source>
        <dbReference type="PIRSR" id="PIRSR004762-1"/>
    </source>
</evidence>
<dbReference type="InterPro" id="IPR006638">
    <property type="entry name" value="Elp3/MiaA/NifB-like_rSAM"/>
</dbReference>
<feature type="binding site" evidence="6">
    <location>
        <position position="80"/>
    </location>
    <ligand>
        <name>[4Fe-4S] cluster</name>
        <dbReference type="ChEBI" id="CHEBI:49883"/>
        <note>4Fe-4S-S-AdoMet</note>
    </ligand>
</feature>
<gene>
    <name evidence="9" type="primary">mqnC</name>
    <name evidence="9" type="ORF">PbJCM13498_18260</name>
</gene>
<evidence type="ECO:0000256" key="3">
    <source>
        <dbReference type="ARBA" id="ARBA00022723"/>
    </source>
</evidence>
<evidence type="ECO:0000256" key="2">
    <source>
        <dbReference type="ARBA" id="ARBA00022691"/>
    </source>
</evidence>
<evidence type="ECO:0000256" key="7">
    <source>
        <dbReference type="PIRSR" id="PIRSR004762-2"/>
    </source>
</evidence>
<dbReference type="InterPro" id="IPR020050">
    <property type="entry name" value="FO_synthase_su2"/>
</dbReference>
<sequence>MKISTFTPNYYYMNFESIYQKALNFEALTVDEGLLLYEHAPTPELMHVANELRKKKVPGNVVTWIIDRNVNTTNVCVAHCNFCNFRRDIGDKDTYTTTIEEYSEKIEEMLKQGGNQLLLQGGMHPRYGIKFYTDLFSELKRRYPEVKLHSLGPPEVAHIAKRSRLSFRDTLIQLRDSGLDSLPGAGAEILSDRVRRILSPGKCNTQEWLDVMREAHKLKMVTSATMMFGTIETNRERIEHLTQLRDVQEERPEGSDGFTAFIPWPVMLEDTELYQNIEVTPIEPMEYVRMIAVARIMLHNVTNIQASWLTVGRDTAQLCLQAGANDMGSIMIEENVVSAAGASYQMNAKGIQQSIIDAGFRPQLRNQAYEHVQLPEMVPELQPA</sequence>
<dbReference type="Pfam" id="PF04055">
    <property type="entry name" value="Radical_SAM"/>
    <property type="match status" value="1"/>
</dbReference>
<dbReference type="GO" id="GO:0046872">
    <property type="term" value="F:metal ion binding"/>
    <property type="evidence" value="ECO:0007669"/>
    <property type="project" value="UniProtKB-KW"/>
</dbReference>
<dbReference type="EMBL" id="BLAX01000001">
    <property type="protein sequence ID" value="GET32963.1"/>
    <property type="molecule type" value="Genomic_DNA"/>
</dbReference>
<proteinExistence type="predicted"/>
<feature type="binding site" evidence="7">
    <location>
        <position position="329"/>
    </location>
    <ligand>
        <name>(3R)-3-methyl-D-ornithine</name>
        <dbReference type="ChEBI" id="CHEBI:64642"/>
    </ligand>
</feature>
<dbReference type="InterPro" id="IPR022431">
    <property type="entry name" value="Cyclic_DHFL_synthase_mqnC"/>
</dbReference>
<evidence type="ECO:0000256" key="5">
    <source>
        <dbReference type="ARBA" id="ARBA00023014"/>
    </source>
</evidence>
<dbReference type="InterPro" id="IPR007197">
    <property type="entry name" value="rSAM"/>
</dbReference>
<dbReference type="PIRSF" id="PIRSF004762">
    <property type="entry name" value="CHP00423"/>
    <property type="match status" value="1"/>
</dbReference>
<dbReference type="InterPro" id="IPR034405">
    <property type="entry name" value="F420"/>
</dbReference>
<dbReference type="SFLD" id="SFLDF00343">
    <property type="entry name" value="aminofutalosine_synthase_(mqnE"/>
    <property type="match status" value="1"/>
</dbReference>
<dbReference type="PROSITE" id="PS51918">
    <property type="entry name" value="RADICAL_SAM"/>
    <property type="match status" value="1"/>
</dbReference>
<dbReference type="NCBIfam" id="TIGR00423">
    <property type="entry name" value="CofH family radical SAM protein"/>
    <property type="match status" value="1"/>
</dbReference>
<protein>
    <submittedName>
        <fullName evidence="9">Cyclic dehypoxanthine futalosine synthase</fullName>
    </submittedName>
</protein>
<accession>A0A5M4AZE3</accession>
<evidence type="ECO:0000256" key="4">
    <source>
        <dbReference type="ARBA" id="ARBA00023004"/>
    </source>
</evidence>
<feature type="binding site" evidence="7">
    <location>
        <position position="188"/>
    </location>
    <ligand>
        <name>S-adenosyl-L-methionine</name>
        <dbReference type="ChEBI" id="CHEBI:59789"/>
    </ligand>
</feature>
<dbReference type="GO" id="GO:0016765">
    <property type="term" value="F:transferase activity, transferring alkyl or aryl (other than methyl) groups"/>
    <property type="evidence" value="ECO:0007669"/>
    <property type="project" value="InterPro"/>
</dbReference>
<keyword evidence="5 6" id="KW-0411">Iron-sulfur</keyword>
<evidence type="ECO:0000313" key="9">
    <source>
        <dbReference type="EMBL" id="GET32963.1"/>
    </source>
</evidence>
<dbReference type="InterPro" id="IPR045567">
    <property type="entry name" value="CofH/MnqC-like_C"/>
</dbReference>
<comment type="caution">
    <text evidence="9">The sequence shown here is derived from an EMBL/GenBank/DDBJ whole genome shotgun (WGS) entry which is preliminary data.</text>
</comment>
<comment type="cofactor">
    <cofactor evidence="6">
        <name>[4Fe-4S] cluster</name>
        <dbReference type="ChEBI" id="CHEBI:49883"/>
    </cofactor>
    <text evidence="6">Binds 1 [4Fe-4S] cluster. The cluster is coordinated with 3 cysteines and an exchangeable S-adenosyl-L-methionine.</text>
</comment>
<organism evidence="9 10">
    <name type="scientific">Prolixibacter bellariivorans</name>
    <dbReference type="NCBI Taxonomy" id="314319"/>
    <lineage>
        <taxon>Bacteria</taxon>
        <taxon>Pseudomonadati</taxon>
        <taxon>Bacteroidota</taxon>
        <taxon>Bacteroidia</taxon>
        <taxon>Marinilabiliales</taxon>
        <taxon>Prolixibacteraceae</taxon>
        <taxon>Prolixibacter</taxon>
    </lineage>
</organism>
<dbReference type="Gene3D" id="3.20.20.70">
    <property type="entry name" value="Aldolase class I"/>
    <property type="match status" value="1"/>
</dbReference>
<feature type="binding site" evidence="7">
    <location>
        <position position="82"/>
    </location>
    <ligand>
        <name>S-adenosyl-L-methionine</name>
        <dbReference type="ChEBI" id="CHEBI:59789"/>
    </ligand>
</feature>
<dbReference type="SFLD" id="SFLDS00029">
    <property type="entry name" value="Radical_SAM"/>
    <property type="match status" value="1"/>
</dbReference>
<feature type="binding site" evidence="6">
    <location>
        <position position="76"/>
    </location>
    <ligand>
        <name>[4Fe-4S] cluster</name>
        <dbReference type="ChEBI" id="CHEBI:49883"/>
        <note>4Fe-4S-S-AdoMet</note>
    </ligand>
</feature>